<evidence type="ECO:0000313" key="3">
    <source>
        <dbReference type="EMBL" id="GMG99480.1"/>
    </source>
</evidence>
<keyword evidence="1" id="KW-0175">Coiled coil</keyword>
<gene>
    <name evidence="3" type="ORF">Nepgr_001320</name>
</gene>
<accession>A0AAD3RXD0</accession>
<feature type="region of interest" description="Disordered" evidence="2">
    <location>
        <begin position="1134"/>
        <end position="1233"/>
    </location>
</feature>
<dbReference type="EMBL" id="BSYO01000001">
    <property type="protein sequence ID" value="GMG99480.1"/>
    <property type="molecule type" value="Genomic_DNA"/>
</dbReference>
<evidence type="ECO:0000256" key="1">
    <source>
        <dbReference type="SAM" id="Coils"/>
    </source>
</evidence>
<feature type="compositionally biased region" description="Polar residues" evidence="2">
    <location>
        <begin position="296"/>
        <end position="323"/>
    </location>
</feature>
<feature type="compositionally biased region" description="Polar residues" evidence="2">
    <location>
        <begin position="162"/>
        <end position="189"/>
    </location>
</feature>
<organism evidence="3 4">
    <name type="scientific">Nepenthes gracilis</name>
    <name type="common">Slender pitcher plant</name>
    <dbReference type="NCBI Taxonomy" id="150966"/>
    <lineage>
        <taxon>Eukaryota</taxon>
        <taxon>Viridiplantae</taxon>
        <taxon>Streptophyta</taxon>
        <taxon>Embryophyta</taxon>
        <taxon>Tracheophyta</taxon>
        <taxon>Spermatophyta</taxon>
        <taxon>Magnoliopsida</taxon>
        <taxon>eudicotyledons</taxon>
        <taxon>Gunneridae</taxon>
        <taxon>Pentapetalae</taxon>
        <taxon>Caryophyllales</taxon>
        <taxon>Nepenthaceae</taxon>
        <taxon>Nepenthes</taxon>
    </lineage>
</organism>
<name>A0AAD3RXD0_NEPGR</name>
<feature type="region of interest" description="Disordered" evidence="2">
    <location>
        <begin position="262"/>
        <end position="347"/>
    </location>
</feature>
<proteinExistence type="predicted"/>
<reference evidence="3" key="1">
    <citation type="submission" date="2023-05" db="EMBL/GenBank/DDBJ databases">
        <title>Nepenthes gracilis genome sequencing.</title>
        <authorList>
            <person name="Fukushima K."/>
        </authorList>
    </citation>
    <scope>NUCLEOTIDE SEQUENCE</scope>
    <source>
        <strain evidence="3">SING2019-196</strain>
    </source>
</reference>
<dbReference type="Proteomes" id="UP001279734">
    <property type="component" value="Unassembled WGS sequence"/>
</dbReference>
<dbReference type="PANTHER" id="PTHR31115:SF2">
    <property type="entry name" value="OS05G0107300 PROTEIN"/>
    <property type="match status" value="1"/>
</dbReference>
<feature type="region of interest" description="Disordered" evidence="2">
    <location>
        <begin position="162"/>
        <end position="196"/>
    </location>
</feature>
<evidence type="ECO:0000256" key="2">
    <source>
        <dbReference type="SAM" id="MobiDB-lite"/>
    </source>
</evidence>
<feature type="region of interest" description="Disordered" evidence="2">
    <location>
        <begin position="366"/>
        <end position="453"/>
    </location>
</feature>
<feature type="compositionally biased region" description="Polar residues" evidence="2">
    <location>
        <begin position="1196"/>
        <end position="1206"/>
    </location>
</feature>
<feature type="region of interest" description="Disordered" evidence="2">
    <location>
        <begin position="573"/>
        <end position="637"/>
    </location>
</feature>
<feature type="compositionally biased region" description="Basic and acidic residues" evidence="2">
    <location>
        <begin position="1141"/>
        <end position="1152"/>
    </location>
</feature>
<evidence type="ECO:0000313" key="4">
    <source>
        <dbReference type="Proteomes" id="UP001279734"/>
    </source>
</evidence>
<feature type="compositionally biased region" description="Polar residues" evidence="2">
    <location>
        <begin position="48"/>
        <end position="61"/>
    </location>
</feature>
<feature type="coiled-coil region" evidence="1">
    <location>
        <begin position="921"/>
        <end position="955"/>
    </location>
</feature>
<dbReference type="PANTHER" id="PTHR31115">
    <property type="entry name" value="OS05G0107300 PROTEIN"/>
    <property type="match status" value="1"/>
</dbReference>
<feature type="compositionally biased region" description="Basic and acidic residues" evidence="2">
    <location>
        <begin position="1224"/>
        <end position="1233"/>
    </location>
</feature>
<feature type="compositionally biased region" description="Low complexity" evidence="2">
    <location>
        <begin position="580"/>
        <end position="589"/>
    </location>
</feature>
<feature type="region of interest" description="Disordered" evidence="2">
    <location>
        <begin position="1"/>
        <end position="64"/>
    </location>
</feature>
<comment type="caution">
    <text evidence="3">The sequence shown here is derived from an EMBL/GenBank/DDBJ whole genome shotgun (WGS) entry which is preliminary data.</text>
</comment>
<feature type="compositionally biased region" description="Polar residues" evidence="2">
    <location>
        <begin position="1153"/>
        <end position="1168"/>
    </location>
</feature>
<keyword evidence="4" id="KW-1185">Reference proteome</keyword>
<sequence>MAANVKFDLSSGSPDELGYVGNYPNGQRGNYPGANLDRSGSFRESSDGRNFSFGSSTSKGNPASMMDLPPFSHCLMLEPITVGDPKCSVELRRALGVSLTSVPEDNSFGAAHSKPPLTIATDELKRFKESVLEACSKARCRVKRLDESLNKLNKYCEALNPKKQQANERSTASSLLKTGTQSHRNSPDSVMQKLDDRSRNVALSKRFRTPVADMRAEARSNGIPRQHLILGKDKDVLKEGSLSCDLVEEKIRRLPAGREGWDKKMKKKRSVSNVFPGIDGDGEVKRAMHGRLSNDPGMQSSDVHGFRSGSSNGTSGFNKLDGTSSPASSSSRITPKNELEKVSLARVPTGMNKERILQKGNTKLNMREDNHLVSSSSKGRASRALRTGPAVVGNSSPSFPRISGVPEDWEQPMNKVPSSGGVHNRKRSMPTESSSPPMAQWVGQRPQKISRTRRTNIVSPTSNHDEVQVSSEGCTNADLTTRVSCGVNGSLPARNMANSAQHVKVKIENAPSPARLLESEETGVVENKLKERAVGASEVEEGTVNGYQHVGISGMITKKSKLVAKEEIVDGVRRQGRSGRGSSFSRGGMSPLGDKFDTSGATKPVRSMRPGTDKSGSKSGRPPLKKNSDRKGFIRLGLISNGSSPDFTGESDDDREELLAAAHFAHNASYHADTSLFWKKIEPFFSIRLEDKSYLMQQLKSAEEHQQSLNQMFGLTNNAKNCTSHEETCQPQSFASEERDKHLLSNGFMESGSMGELIDQFQGNDSSYSGRSCEEGHNSLTPLVQRVLSALIVEDEFDELEENIFGGNVSFLSGRDNPSIMAHRIFCNGDTTHSRCSSIRIPAHDEMWDGDYSLMHSEVGASPGPLQNHLNGSLTFHINASGNSPSECKYEQMSIEEKLLLELQSIGLNPETVPALAEGENEMINQDIAQLKKELHQQTAKKKAHLERLQKAVEEQEGSKGRDLEQVAMNRLIELAYRKLLATRGSYASRIGISKVPRHVALAFIKRTLARCRKFEDTSSSCFSEPALRDIILAAPTSSGNAESVECIGLTQSSRQAEAKVSGSHPTVAEQLDLRNDNSERGLFDAYESGSYQSDHAFAKDDPISNRGKKKELLLDDVGGTAALRSTSNLGNTLLAGAKGKRSERDRDKDLWRNSTPKAGRPSITNLRGEQKTKTKTKPKQKAAQLSTHAIYPLATDSSELAANGSSRKRDGLTSTGNVPDSTEESKESIDYRSLPLHELDSIEDLSMENGFGGHQDLSSWLNFDEDNLQDHDSMGLEIPMDDLSELNMLI</sequence>
<protein>
    <submittedName>
        <fullName evidence="3">Uncharacterized protein</fullName>
    </submittedName>
</protein>